<dbReference type="RefSeq" id="WP_139232987.1">
    <property type="nucleotide sequence ID" value="NZ_FPBP01000004.1"/>
</dbReference>
<accession>A0A1I7HIP7</accession>
<evidence type="ECO:0000313" key="2">
    <source>
        <dbReference type="EMBL" id="SFU60565.1"/>
    </source>
</evidence>
<dbReference type="Proteomes" id="UP000198693">
    <property type="component" value="Unassembled WGS sequence"/>
</dbReference>
<name>A0A1I7HIP7_9GAMM</name>
<reference evidence="3" key="1">
    <citation type="submission" date="2016-10" db="EMBL/GenBank/DDBJ databases">
        <authorList>
            <person name="Varghese N."/>
            <person name="Submissions S."/>
        </authorList>
    </citation>
    <scope>NUCLEOTIDE SEQUENCE [LARGE SCALE GENOMIC DNA]</scope>
    <source>
        <strain evidence="3">CGMCC 1.6981</strain>
    </source>
</reference>
<dbReference type="STRING" id="463301.SAMN04487955_104291"/>
<proteinExistence type="inferred from homology"/>
<dbReference type="InterPro" id="IPR002514">
    <property type="entry name" value="Transposase_8"/>
</dbReference>
<protein>
    <submittedName>
        <fullName evidence="2">Transposase</fullName>
    </submittedName>
</protein>
<gene>
    <name evidence="2" type="ORF">SAMN04487955_104291</name>
</gene>
<dbReference type="InterPro" id="IPR009057">
    <property type="entry name" value="Homeodomain-like_sf"/>
</dbReference>
<evidence type="ECO:0000313" key="3">
    <source>
        <dbReference type="Proteomes" id="UP000198693"/>
    </source>
</evidence>
<evidence type="ECO:0000256" key="1">
    <source>
        <dbReference type="ARBA" id="ARBA00009964"/>
    </source>
</evidence>
<organism evidence="2 3">
    <name type="scientific">Halomonas korlensis</name>
    <dbReference type="NCBI Taxonomy" id="463301"/>
    <lineage>
        <taxon>Bacteria</taxon>
        <taxon>Pseudomonadati</taxon>
        <taxon>Pseudomonadota</taxon>
        <taxon>Gammaproteobacteria</taxon>
        <taxon>Oceanospirillales</taxon>
        <taxon>Halomonadaceae</taxon>
        <taxon>Halomonas</taxon>
    </lineage>
</organism>
<dbReference type="GO" id="GO:0003677">
    <property type="term" value="F:DNA binding"/>
    <property type="evidence" value="ECO:0007669"/>
    <property type="project" value="InterPro"/>
</dbReference>
<dbReference type="EMBL" id="FPBP01000004">
    <property type="protein sequence ID" value="SFU60565.1"/>
    <property type="molecule type" value="Genomic_DNA"/>
</dbReference>
<dbReference type="SUPFAM" id="SSF46689">
    <property type="entry name" value="Homeodomain-like"/>
    <property type="match status" value="1"/>
</dbReference>
<sequence>MRYPAERKEAILKKMAPPMSMTIPELAEQEGITATTLYHWRKQARSAETWRDACMNAKADAVQQG</sequence>
<dbReference type="GO" id="GO:0004803">
    <property type="term" value="F:transposase activity"/>
    <property type="evidence" value="ECO:0007669"/>
    <property type="project" value="InterPro"/>
</dbReference>
<dbReference type="OrthoDB" id="9813126at2"/>
<dbReference type="Pfam" id="PF01527">
    <property type="entry name" value="HTH_Tnp_1"/>
    <property type="match status" value="1"/>
</dbReference>
<keyword evidence="3" id="KW-1185">Reference proteome</keyword>
<comment type="similarity">
    <text evidence="1">Belongs to the transposase 8 family.</text>
</comment>
<dbReference type="Gene3D" id="1.10.10.60">
    <property type="entry name" value="Homeodomain-like"/>
    <property type="match status" value="1"/>
</dbReference>
<dbReference type="AlphaFoldDB" id="A0A1I7HIP7"/>
<dbReference type="GO" id="GO:0006313">
    <property type="term" value="P:DNA transposition"/>
    <property type="evidence" value="ECO:0007669"/>
    <property type="project" value="InterPro"/>
</dbReference>